<dbReference type="SUPFAM" id="SSF51735">
    <property type="entry name" value="NAD(P)-binding Rossmann-fold domains"/>
    <property type="match status" value="1"/>
</dbReference>
<dbReference type="PROSITE" id="PS00061">
    <property type="entry name" value="ADH_SHORT"/>
    <property type="match status" value="1"/>
</dbReference>
<dbReference type="PRINTS" id="PR00080">
    <property type="entry name" value="SDRFAMILY"/>
</dbReference>
<dbReference type="EMBL" id="JAPDRN010000067">
    <property type="protein sequence ID" value="KAJ9629206.1"/>
    <property type="molecule type" value="Genomic_DNA"/>
</dbReference>
<keyword evidence="5" id="KW-1185">Reference proteome</keyword>
<dbReference type="Pfam" id="PF13279">
    <property type="entry name" value="4HBT_2"/>
    <property type="match status" value="1"/>
</dbReference>
<keyword evidence="3" id="KW-0560">Oxidoreductase</keyword>
<dbReference type="Proteomes" id="UP001172681">
    <property type="component" value="Unassembled WGS sequence"/>
</dbReference>
<comment type="similarity">
    <text evidence="1">Belongs to the short-chain dehydrogenases/reductases (SDR) family.</text>
</comment>
<evidence type="ECO:0000313" key="5">
    <source>
        <dbReference type="Proteomes" id="UP001172681"/>
    </source>
</evidence>
<dbReference type="AlphaFoldDB" id="A0AA39CU85"/>
<accession>A0AA39CU85</accession>
<dbReference type="InterPro" id="IPR029069">
    <property type="entry name" value="HotDog_dom_sf"/>
</dbReference>
<dbReference type="InterPro" id="IPR036291">
    <property type="entry name" value="NAD(P)-bd_dom_sf"/>
</dbReference>
<evidence type="ECO:0000256" key="2">
    <source>
        <dbReference type="ARBA" id="ARBA00022857"/>
    </source>
</evidence>
<dbReference type="GO" id="GO:0016491">
    <property type="term" value="F:oxidoreductase activity"/>
    <property type="evidence" value="ECO:0007669"/>
    <property type="project" value="UniProtKB-KW"/>
</dbReference>
<dbReference type="SUPFAM" id="SSF54637">
    <property type="entry name" value="Thioesterase/thiol ester dehydrase-isomerase"/>
    <property type="match status" value="1"/>
</dbReference>
<dbReference type="FunFam" id="3.40.50.720:FF:000084">
    <property type="entry name" value="Short-chain dehydrogenase reductase"/>
    <property type="match status" value="1"/>
</dbReference>
<evidence type="ECO:0000313" key="4">
    <source>
        <dbReference type="EMBL" id="KAJ9629206.1"/>
    </source>
</evidence>
<dbReference type="CDD" id="cd00586">
    <property type="entry name" value="4HBT"/>
    <property type="match status" value="1"/>
</dbReference>
<evidence type="ECO:0000256" key="3">
    <source>
        <dbReference type="ARBA" id="ARBA00023002"/>
    </source>
</evidence>
<dbReference type="InterPro" id="IPR002347">
    <property type="entry name" value="SDR_fam"/>
</dbReference>
<reference evidence="4" key="1">
    <citation type="submission" date="2022-10" db="EMBL/GenBank/DDBJ databases">
        <title>Culturing micro-colonial fungi from biological soil crusts in the Mojave desert and describing Neophaeococcomyces mojavensis, and introducing the new genera and species Taxawa tesnikishii.</title>
        <authorList>
            <person name="Kurbessoian T."/>
            <person name="Stajich J.E."/>
        </authorList>
    </citation>
    <scope>NUCLEOTIDE SEQUENCE</scope>
    <source>
        <strain evidence="4">TK_35</strain>
    </source>
</reference>
<organism evidence="4 5">
    <name type="scientific">Knufia peltigerae</name>
    <dbReference type="NCBI Taxonomy" id="1002370"/>
    <lineage>
        <taxon>Eukaryota</taxon>
        <taxon>Fungi</taxon>
        <taxon>Dikarya</taxon>
        <taxon>Ascomycota</taxon>
        <taxon>Pezizomycotina</taxon>
        <taxon>Eurotiomycetes</taxon>
        <taxon>Chaetothyriomycetidae</taxon>
        <taxon>Chaetothyriales</taxon>
        <taxon>Trichomeriaceae</taxon>
        <taxon>Knufia</taxon>
    </lineage>
</organism>
<dbReference type="InterPro" id="IPR020904">
    <property type="entry name" value="Sc_DH/Rdtase_CS"/>
</dbReference>
<proteinExistence type="inferred from homology"/>
<dbReference type="Pfam" id="PF00106">
    <property type="entry name" value="adh_short"/>
    <property type="match status" value="1"/>
</dbReference>
<dbReference type="PRINTS" id="PR00081">
    <property type="entry name" value="GDHRDH"/>
</dbReference>
<protein>
    <submittedName>
        <fullName evidence="4">Uncharacterized protein</fullName>
    </submittedName>
</protein>
<evidence type="ECO:0000256" key="1">
    <source>
        <dbReference type="ARBA" id="ARBA00006484"/>
    </source>
</evidence>
<sequence>MDNFFSDKTYAISGGASGIGLAVSKALLRQGAKVSIGDIRIDDTILQQLATEAPGIQWPGKTEDRILLKKVDVRSREDVDSWINETIDRFGALDGAANMAGTIPRDHNIGTIETMEDEDWDFVFGVNVNGMKNCLRAQLKYMGKDGSKHGSIVNAGSGLSLEGREGTSAYTASKHAVLGLTRCVAKEVGKRGVRVNCIAPGFTETPLMKQSMSIEGSESKEDFSVTALVIKRVLSLVLVFQRMVDGIVSPSSVLLNGIPLSNDDTRLFLTLPRCIINMTVQRAVQHASRTVCSVKPDPFRPRHYSSRTSLPEGSRSAISPRWLSDTKARIGKCITFGMPESLVDEAGRILRVLGRDWRELVAGSEGYLTDPKRAGLHRHNIVWGEQDSMGHVNNVMYVRYAESGRCNTMRNFAKYVDPQHRQKWEDMLTSRGIGLILKSITVDFKFPMTWPDRISVYHKLRTCPDEKTTSLILDVLILSENRQRPAARCLEDVVVYDYRLGKKSPMEPFMVEELKNTFELQEAAKRENHARVVQLENQVRELEKRTWDRPDAKEDFGIAQKS</sequence>
<dbReference type="PANTHER" id="PTHR24321:SF8">
    <property type="entry name" value="ESTRADIOL 17-BETA-DEHYDROGENASE 8-RELATED"/>
    <property type="match status" value="1"/>
</dbReference>
<keyword evidence="2" id="KW-0521">NADP</keyword>
<dbReference type="PANTHER" id="PTHR24321">
    <property type="entry name" value="DEHYDROGENASES, SHORT CHAIN"/>
    <property type="match status" value="1"/>
</dbReference>
<comment type="caution">
    <text evidence="4">The sequence shown here is derived from an EMBL/GenBank/DDBJ whole genome shotgun (WGS) entry which is preliminary data.</text>
</comment>
<dbReference type="CDD" id="cd05233">
    <property type="entry name" value="SDR_c"/>
    <property type="match status" value="1"/>
</dbReference>
<dbReference type="Gene3D" id="3.10.129.10">
    <property type="entry name" value="Hotdog Thioesterase"/>
    <property type="match status" value="1"/>
</dbReference>
<gene>
    <name evidence="4" type="ORF">H2204_008846</name>
</gene>
<dbReference type="Gene3D" id="3.40.50.720">
    <property type="entry name" value="NAD(P)-binding Rossmann-like Domain"/>
    <property type="match status" value="1"/>
</dbReference>
<name>A0AA39CU85_9EURO</name>